<dbReference type="Proteomes" id="UP001185755">
    <property type="component" value="Unassembled WGS sequence"/>
</dbReference>
<proteinExistence type="predicted"/>
<sequence>MDPLDTLIAKDAIRDLAGAYSMAVDDHDIESVLEMYAPHATFTIAGKTLTGRGELRTFYLDSMDRYTTMLHTPEIHLITVEDPRHATGRMTGHAELAVRDTLMMSAFRYADRYVMTDRWRFQHRRVSFMYAVPFEAMGASFRTDQRIRWPQTRYAGADYPESAPTWSTYRDR</sequence>
<dbReference type="Gene3D" id="3.10.450.50">
    <property type="match status" value="1"/>
</dbReference>
<dbReference type="Pfam" id="PF13577">
    <property type="entry name" value="SnoaL_4"/>
    <property type="match status" value="1"/>
</dbReference>
<keyword evidence="3" id="KW-1185">Reference proteome</keyword>
<dbReference type="InterPro" id="IPR037401">
    <property type="entry name" value="SnoaL-like"/>
</dbReference>
<evidence type="ECO:0000313" key="2">
    <source>
        <dbReference type="EMBL" id="MDV6262755.1"/>
    </source>
</evidence>
<feature type="domain" description="SnoaL-like" evidence="1">
    <location>
        <begin position="6"/>
        <end position="125"/>
    </location>
</feature>
<evidence type="ECO:0000259" key="1">
    <source>
        <dbReference type="Pfam" id="PF13577"/>
    </source>
</evidence>
<dbReference type="SUPFAM" id="SSF54427">
    <property type="entry name" value="NTF2-like"/>
    <property type="match status" value="1"/>
</dbReference>
<gene>
    <name evidence="2" type="ORF">R3P96_15560</name>
</gene>
<dbReference type="InterPro" id="IPR032710">
    <property type="entry name" value="NTF2-like_dom_sf"/>
</dbReference>
<dbReference type="RefSeq" id="WP_283276538.1">
    <property type="nucleotide sequence ID" value="NZ_JAWLJX010000004.1"/>
</dbReference>
<accession>A0ABU4BEZ3</accession>
<evidence type="ECO:0000313" key="3">
    <source>
        <dbReference type="Proteomes" id="UP001185755"/>
    </source>
</evidence>
<organism evidence="2 3">
    <name type="scientific">Rhodococcoides yunnanense</name>
    <dbReference type="NCBI Taxonomy" id="278209"/>
    <lineage>
        <taxon>Bacteria</taxon>
        <taxon>Bacillati</taxon>
        <taxon>Actinomycetota</taxon>
        <taxon>Actinomycetes</taxon>
        <taxon>Mycobacteriales</taxon>
        <taxon>Nocardiaceae</taxon>
        <taxon>Rhodococcoides</taxon>
    </lineage>
</organism>
<comment type="caution">
    <text evidence="2">The sequence shown here is derived from an EMBL/GenBank/DDBJ whole genome shotgun (WGS) entry which is preliminary data.</text>
</comment>
<name>A0ABU4BEZ3_9NOCA</name>
<dbReference type="EMBL" id="JAWLJX010000004">
    <property type="protein sequence ID" value="MDV6262755.1"/>
    <property type="molecule type" value="Genomic_DNA"/>
</dbReference>
<reference evidence="2 3" key="1">
    <citation type="submission" date="2023-10" db="EMBL/GenBank/DDBJ databases">
        <title>Development of a sustainable strategy for remediation of hydrocarbon-contaminated territories based on the waste exchange concept.</title>
        <authorList>
            <person name="Krivoruchko A."/>
        </authorList>
    </citation>
    <scope>NUCLEOTIDE SEQUENCE [LARGE SCALE GENOMIC DNA]</scope>
    <source>
        <strain evidence="2 3">IEGM 1323</strain>
    </source>
</reference>
<protein>
    <submittedName>
        <fullName evidence="2">Nuclear transport factor 2 family protein</fullName>
    </submittedName>
</protein>